<dbReference type="InterPro" id="IPR027417">
    <property type="entry name" value="P-loop_NTPase"/>
</dbReference>
<keyword evidence="3" id="KW-0812">Transmembrane</keyword>
<keyword evidence="3" id="KW-0472">Membrane</keyword>
<dbReference type="SUPFAM" id="SSF52540">
    <property type="entry name" value="P-loop containing nucleoside triphosphate hydrolases"/>
    <property type="match status" value="1"/>
</dbReference>
<dbReference type="Gene3D" id="3.40.50.300">
    <property type="entry name" value="P-loop containing nucleotide triphosphate hydrolases"/>
    <property type="match status" value="1"/>
</dbReference>
<dbReference type="SUPFAM" id="SSF53850">
    <property type="entry name" value="Periplasmic binding protein-like II"/>
    <property type="match status" value="1"/>
</dbReference>
<accession>A0A7G3AJZ9</accession>
<dbReference type="AlphaFoldDB" id="A0A7G3AJZ9"/>
<evidence type="ECO:0000256" key="2">
    <source>
        <dbReference type="ARBA" id="ARBA00022679"/>
    </source>
</evidence>
<organism evidence="5">
    <name type="scientific">Lutzomyia longipalpis</name>
    <name type="common">Sand fly</name>
    <dbReference type="NCBI Taxonomy" id="7200"/>
    <lineage>
        <taxon>Eukaryota</taxon>
        <taxon>Metazoa</taxon>
        <taxon>Ecdysozoa</taxon>
        <taxon>Arthropoda</taxon>
        <taxon>Hexapoda</taxon>
        <taxon>Insecta</taxon>
        <taxon>Pterygota</taxon>
        <taxon>Neoptera</taxon>
        <taxon>Endopterygota</taxon>
        <taxon>Diptera</taxon>
        <taxon>Nematocera</taxon>
        <taxon>Psychodoidea</taxon>
        <taxon>Psychodidae</taxon>
        <taxon>Lutzomyia</taxon>
        <taxon>Lutzomyia</taxon>
    </lineage>
</organism>
<keyword evidence="2 5" id="KW-0808">Transferase</keyword>
<evidence type="ECO:0000259" key="4">
    <source>
        <dbReference type="Pfam" id="PF00685"/>
    </source>
</evidence>
<evidence type="ECO:0000313" key="5">
    <source>
        <dbReference type="EMBL" id="MBC1171596.1"/>
    </source>
</evidence>
<proteinExistence type="inferred from homology"/>
<dbReference type="VEuPathDB" id="VectorBase:LLONM1_011214"/>
<sequence>MEFIIILLDKYRESWVKKIVHSIKESFLWDVTRTNVLVVSFTTSYEDNTRVLEIFSEENMPKMALLLPNSSFLLHNKFSLNNPIIILPAKARLEEVFQDKLKNLNGYEFRLSQYGVFPRSMVIGDHVFGFDGHLLDTLVASINSTYRIMAPGFSPDIFFRTVNDVLTDKADFNFNLRILFERSHQEAKVSWLYPLRVNSLCVVVPHASQRSIVEAILEPLLSLPTVLYLASMVAVWAVLVASIQRDPLGLAFNVIRITALSPLPRFMGTRTESILVVSALFLSFFFINRLQSIVTAFLVWPGFNKNIDTVAELNASKWSVLIPEGVMDLINTVDHGYDEYFLNKFIESELRPEHARHMEPEDLNGFAVYGFNVDPRVLYVANADGTQPLLHLMEECIFHSIASYIFQKHSPYVAPFNRVLRHINEAGLTTYWRDIAPREIVHLNRSMDRLDGNIEYHSRKLHLRFKDLYFTFFLYYVGTAAAAATFLGEILIHNRPKDIAVAAKWCMAPCFMPVYFEEAAQRIVDFAVRPDDVWIVSYPKCGTTWTQEMIWLICNNLDYEGSAKISLVERFPFLEIGHMLSRDWPNEDNIAKVENNPSPRFIKSHLPAHLLPTELWTVKPKIVYVARNAKDAAVSFYHHHVNIHYYKGSFEDFMDTFLDDKLMYSPYHPHILDFWHMRNEENILFLTYEDMKKDLPTVIRRMMKFFGKNYTEDQIHQLADHLSFSKFSKNPSVNLEGLLKGLEKAVNIKMKDQNYKFVRRGDCGGFRDEMSDELIERFDKWTESEMKRLNCEPELKEIFFLNEK</sequence>
<dbReference type="EMBL" id="GITU01002893">
    <property type="protein sequence ID" value="MBC1171596.1"/>
    <property type="molecule type" value="Transcribed_RNA"/>
</dbReference>
<comment type="similarity">
    <text evidence="1">Belongs to the sulfotransferase 1 family.</text>
</comment>
<feature type="domain" description="Sulfotransferase" evidence="4">
    <location>
        <begin position="530"/>
        <end position="789"/>
    </location>
</feature>
<protein>
    <submittedName>
        <fullName evidence="5">Putative estrogen sulfotransferase-like protein</fullName>
    </submittedName>
</protein>
<keyword evidence="3" id="KW-1133">Transmembrane helix</keyword>
<dbReference type="InterPro" id="IPR000863">
    <property type="entry name" value="Sulfotransferase_dom"/>
</dbReference>
<dbReference type="GO" id="GO:0008146">
    <property type="term" value="F:sulfotransferase activity"/>
    <property type="evidence" value="ECO:0007669"/>
    <property type="project" value="InterPro"/>
</dbReference>
<evidence type="ECO:0000256" key="3">
    <source>
        <dbReference type="SAM" id="Phobius"/>
    </source>
</evidence>
<evidence type="ECO:0000256" key="1">
    <source>
        <dbReference type="ARBA" id="ARBA00005771"/>
    </source>
</evidence>
<reference evidence="5" key="1">
    <citation type="journal article" date="2020" name="BMC">
        <title>Leishmania infection induces a limited differential gene expression in the sand fly midgut.</title>
        <authorList>
            <person name="Coutinho-Abreu I.V."/>
            <person name="Serafim T.D."/>
            <person name="Meneses C."/>
            <person name="Kamhawi S."/>
            <person name="Oliveira F."/>
            <person name="Valenzuela J.G."/>
        </authorList>
    </citation>
    <scope>NUCLEOTIDE SEQUENCE</scope>
    <source>
        <strain evidence="5">Jacobina</strain>
        <tissue evidence="5">Midgut</tissue>
    </source>
</reference>
<feature type="transmembrane region" description="Helical" evidence="3">
    <location>
        <begin position="468"/>
        <end position="487"/>
    </location>
</feature>
<name>A0A7G3AJZ9_LUTLO</name>
<dbReference type="PANTHER" id="PTHR11783">
    <property type="entry name" value="SULFOTRANSFERASE SULT"/>
    <property type="match status" value="1"/>
</dbReference>
<dbReference type="Pfam" id="PF00685">
    <property type="entry name" value="Sulfotransfer_1"/>
    <property type="match status" value="1"/>
</dbReference>
<feature type="transmembrane region" description="Helical" evidence="3">
    <location>
        <begin position="220"/>
        <end position="243"/>
    </location>
</feature>
<dbReference type="VEuPathDB" id="VectorBase:LLONM1_010524"/>